<evidence type="ECO:0000313" key="2">
    <source>
        <dbReference type="Proteomes" id="UP001237105"/>
    </source>
</evidence>
<keyword evidence="2" id="KW-1185">Reference proteome</keyword>
<name>A0ABT6T5B1_9ACTN</name>
<organism evidence="1 2">
    <name type="scientific">Streptomyces luteolus</name>
    <dbReference type="NCBI Taxonomy" id="3043615"/>
    <lineage>
        <taxon>Bacteria</taxon>
        <taxon>Bacillati</taxon>
        <taxon>Actinomycetota</taxon>
        <taxon>Actinomycetes</taxon>
        <taxon>Kitasatosporales</taxon>
        <taxon>Streptomycetaceae</taxon>
        <taxon>Streptomyces</taxon>
    </lineage>
</organism>
<gene>
    <name evidence="1" type="ORF">QIT00_31650</name>
</gene>
<comment type="caution">
    <text evidence="1">The sequence shown here is derived from an EMBL/GenBank/DDBJ whole genome shotgun (WGS) entry which is preliminary data.</text>
</comment>
<protein>
    <submittedName>
        <fullName evidence="1">Uncharacterized protein</fullName>
    </submittedName>
</protein>
<dbReference type="EMBL" id="JASCIS010000047">
    <property type="protein sequence ID" value="MDI3423049.1"/>
    <property type="molecule type" value="Genomic_DNA"/>
</dbReference>
<reference evidence="1 2" key="1">
    <citation type="submission" date="2023-05" db="EMBL/GenBank/DDBJ databases">
        <title>Draft genome sequence of Streptomyces sp. B-S-A12 isolated from a cave soil in Thailand.</title>
        <authorList>
            <person name="Chamroensaksri N."/>
            <person name="Muangham S."/>
        </authorList>
    </citation>
    <scope>NUCLEOTIDE SEQUENCE [LARGE SCALE GENOMIC DNA]</scope>
    <source>
        <strain evidence="1 2">B-S-A12</strain>
    </source>
</reference>
<dbReference type="RefSeq" id="WP_282538902.1">
    <property type="nucleotide sequence ID" value="NZ_JASCIS010000047.1"/>
</dbReference>
<evidence type="ECO:0000313" key="1">
    <source>
        <dbReference type="EMBL" id="MDI3423049.1"/>
    </source>
</evidence>
<proteinExistence type="predicted"/>
<dbReference type="Proteomes" id="UP001237105">
    <property type="component" value="Unassembled WGS sequence"/>
</dbReference>
<accession>A0ABT6T5B1</accession>
<sequence>MTSGAAFAFVRHVDGLRHHFERVGERHGRPAFRRTDGVVWCVWAPDEGWHCEIADGVVTAHPVDSPGNEPEPPATVWRSFKDDRSYLYDLRPLQSPAEPRRY</sequence>